<dbReference type="EMBL" id="QWLN02002903">
    <property type="protein sequence ID" value="TEA40467.1"/>
    <property type="molecule type" value="Genomic_DNA"/>
</dbReference>
<organism evidence="2 3">
    <name type="scientific">Sousa chinensis</name>
    <name type="common">Indo-pacific humpbacked dolphin</name>
    <name type="synonym">Steno chinensis</name>
    <dbReference type="NCBI Taxonomy" id="103600"/>
    <lineage>
        <taxon>Eukaryota</taxon>
        <taxon>Metazoa</taxon>
        <taxon>Chordata</taxon>
        <taxon>Craniata</taxon>
        <taxon>Vertebrata</taxon>
        <taxon>Euteleostomi</taxon>
        <taxon>Mammalia</taxon>
        <taxon>Eutheria</taxon>
        <taxon>Laurasiatheria</taxon>
        <taxon>Artiodactyla</taxon>
        <taxon>Whippomorpha</taxon>
        <taxon>Cetacea</taxon>
        <taxon>Odontoceti</taxon>
        <taxon>Delphinidae</taxon>
        <taxon>Sousa</taxon>
    </lineage>
</organism>
<evidence type="ECO:0000313" key="2">
    <source>
        <dbReference type="EMBL" id="TEA40467.1"/>
    </source>
</evidence>
<evidence type="ECO:0000313" key="3">
    <source>
        <dbReference type="Proteomes" id="UP000295264"/>
    </source>
</evidence>
<dbReference type="AlphaFoldDB" id="A0A484GXE2"/>
<sequence length="98" mass="11262">MIQTVKLEQSQNEQEKKEGTSEAATWRKETPEEKICFMKKWPHTDDNLEIKPSARLIGLCLSPLQYPLSHEFYRQRLQSSSEATSAALYQASSEDGTR</sequence>
<comment type="caution">
    <text evidence="2">The sequence shown here is derived from an EMBL/GenBank/DDBJ whole genome shotgun (WGS) entry which is preliminary data.</text>
</comment>
<dbReference type="Proteomes" id="UP000295264">
    <property type="component" value="Unassembled WGS sequence"/>
</dbReference>
<keyword evidence="3" id="KW-1185">Reference proteome</keyword>
<accession>A0A484GXE2</accession>
<feature type="region of interest" description="Disordered" evidence="1">
    <location>
        <begin position="1"/>
        <end position="28"/>
    </location>
</feature>
<proteinExistence type="predicted"/>
<feature type="compositionally biased region" description="Polar residues" evidence="1">
    <location>
        <begin position="1"/>
        <end position="12"/>
    </location>
</feature>
<gene>
    <name evidence="2" type="ORF">DBR06_SOUSAS19310012</name>
</gene>
<reference evidence="2 3" key="1">
    <citation type="journal article" date="2018" name="Genomics">
        <title>Molecular footprints of inshore aquatic adaptation in Indo-Pacific humpback dolphin (Sousa chinensis).</title>
        <authorList>
            <person name="Ming Y."/>
            <person name="Jian J."/>
            <person name="Yu F."/>
            <person name="Yu X."/>
            <person name="Wang J."/>
            <person name="Liu W."/>
        </authorList>
    </citation>
    <scope>NUCLEOTIDE SEQUENCE [LARGE SCALE GENOMIC DNA]</scope>
    <source>
        <strain evidence="2">MY-2018</strain>
        <tissue evidence="2">Skin</tissue>
    </source>
</reference>
<protein>
    <submittedName>
        <fullName evidence="2">Uncharacterized protein</fullName>
    </submittedName>
</protein>
<feature type="compositionally biased region" description="Basic and acidic residues" evidence="1">
    <location>
        <begin position="13"/>
        <end position="28"/>
    </location>
</feature>
<evidence type="ECO:0000256" key="1">
    <source>
        <dbReference type="SAM" id="MobiDB-lite"/>
    </source>
</evidence>
<name>A0A484GXE2_SOUCH</name>